<dbReference type="Proteomes" id="UP000320876">
    <property type="component" value="Unassembled WGS sequence"/>
</dbReference>
<evidence type="ECO:0000259" key="10">
    <source>
        <dbReference type="PROSITE" id="PS51910"/>
    </source>
</evidence>
<dbReference type="SUPFAM" id="SSF49785">
    <property type="entry name" value="Galactose-binding domain-like"/>
    <property type="match status" value="1"/>
</dbReference>
<organism evidence="11 12">
    <name type="scientific">Amycolatopsis cihanbeyliensis</name>
    <dbReference type="NCBI Taxonomy" id="1128664"/>
    <lineage>
        <taxon>Bacteria</taxon>
        <taxon>Bacillati</taxon>
        <taxon>Actinomycetota</taxon>
        <taxon>Actinomycetes</taxon>
        <taxon>Pseudonocardiales</taxon>
        <taxon>Pseudonocardiaceae</taxon>
        <taxon>Amycolatopsis</taxon>
    </lineage>
</organism>
<dbReference type="SUPFAM" id="SSF49265">
    <property type="entry name" value="Fibronectin type III"/>
    <property type="match status" value="1"/>
</dbReference>
<sequence>MARTPRRLLAGVLPAALVALALLPAGTAQAANIAVNSGFEAGNTTGWSCGAGTEVVSTPVHAGSYALAGTPAGQGTARCSQTITVEPDTDYRLSGWVRGSYTYLGVTGTGGGDRSTWSSGTAWSELAIEFTTGASATSVTIYVHGWYGQPTYHADDIVLDGPGGGDPDPQVPSAPDGLSGQASGSSAAALSWTAPGGTVTGYHVYRDGTRVASTTTTSYTDTGLRAETSYSYTVSAYNSAGESPRSAAVEVTTAPDGGDPGGELPKHVLTGYWQNFYNGAEPLRLADVPTTYDIIAVAFVDAVPGRNGGVDFTLDSGLSEQLGGYTDAQFRADIRTVQARGQKVILSVGGEKGTVWVGDSAAADNFATDMIGLIDEYGFDGVDIDLENGIHPDPMSSALRRIHAAGGEVITMAPQTLDMQSTQNGYFQLALSIKDILTIVNMQYYNSGTMLGCDQQVYAQGTVNFLTALACIQLEGGLRPDQVGLGLPASTRAAGGGYQSPGNVNDALDCLSRGTNCGSFQPDATYPAIRGAMTWSINWDASNGYNFASTVAPHLDRLP</sequence>
<dbReference type="InterPro" id="IPR017853">
    <property type="entry name" value="GH"/>
</dbReference>
<protein>
    <recommendedName>
        <fullName evidence="2">chitinase</fullName>
        <ecNumber evidence="2">3.2.1.14</ecNumber>
    </recommendedName>
</protein>
<evidence type="ECO:0000256" key="7">
    <source>
        <dbReference type="SAM" id="MobiDB-lite"/>
    </source>
</evidence>
<dbReference type="InterPro" id="IPR001223">
    <property type="entry name" value="Glyco_hydro18_cat"/>
</dbReference>
<dbReference type="PANTHER" id="PTHR45708">
    <property type="entry name" value="ENDOCHITINASE"/>
    <property type="match status" value="1"/>
</dbReference>
<evidence type="ECO:0000313" key="11">
    <source>
        <dbReference type="EMBL" id="TQI93750.1"/>
    </source>
</evidence>
<dbReference type="Gene3D" id="2.60.40.10">
    <property type="entry name" value="Immunoglobulins"/>
    <property type="match status" value="1"/>
</dbReference>
<keyword evidence="3 6" id="KW-0378">Hydrolase</keyword>
<evidence type="ECO:0000256" key="5">
    <source>
        <dbReference type="ARBA" id="ARBA00023326"/>
    </source>
</evidence>
<keyword evidence="5" id="KW-0119">Carbohydrate metabolism</keyword>
<evidence type="ECO:0000313" key="12">
    <source>
        <dbReference type="Proteomes" id="UP000320876"/>
    </source>
</evidence>
<dbReference type="PROSITE" id="PS51910">
    <property type="entry name" value="GH18_2"/>
    <property type="match status" value="1"/>
</dbReference>
<reference evidence="11 12" key="1">
    <citation type="submission" date="2019-06" db="EMBL/GenBank/DDBJ databases">
        <title>Sequencing the genomes of 1000 actinobacteria strains.</title>
        <authorList>
            <person name="Klenk H.-P."/>
        </authorList>
    </citation>
    <scope>NUCLEOTIDE SEQUENCE [LARGE SCALE GENOMIC DNA]</scope>
    <source>
        <strain evidence="11 12">DSM 45679</strain>
    </source>
</reference>
<dbReference type="PROSITE" id="PS01095">
    <property type="entry name" value="GH18_1"/>
    <property type="match status" value="1"/>
</dbReference>
<evidence type="ECO:0000256" key="6">
    <source>
        <dbReference type="RuleBase" id="RU000489"/>
    </source>
</evidence>
<dbReference type="PRINTS" id="PR00014">
    <property type="entry name" value="FNTYPEIII"/>
</dbReference>
<keyword evidence="4 6" id="KW-0326">Glycosidase</keyword>
<evidence type="ECO:0000259" key="9">
    <source>
        <dbReference type="PROSITE" id="PS50853"/>
    </source>
</evidence>
<dbReference type="CDD" id="cd00063">
    <property type="entry name" value="FN3"/>
    <property type="match status" value="1"/>
</dbReference>
<dbReference type="OrthoDB" id="5172397at2"/>
<accession>A0A542CSI4</accession>
<dbReference type="Pfam" id="PF00041">
    <property type="entry name" value="fn3"/>
    <property type="match status" value="1"/>
</dbReference>
<feature type="signal peptide" evidence="8">
    <location>
        <begin position="1"/>
        <end position="30"/>
    </location>
</feature>
<feature type="region of interest" description="Disordered" evidence="7">
    <location>
        <begin position="243"/>
        <end position="262"/>
    </location>
</feature>
<gene>
    <name evidence="11" type="ORF">FB471_5892</name>
</gene>
<dbReference type="InterPro" id="IPR050542">
    <property type="entry name" value="Glycosyl_Hydrlase18_Chitinase"/>
</dbReference>
<dbReference type="InterPro" id="IPR013783">
    <property type="entry name" value="Ig-like_fold"/>
</dbReference>
<name>A0A542CSI4_AMYCI</name>
<dbReference type="Gene3D" id="2.60.120.260">
    <property type="entry name" value="Galactose-binding domain-like"/>
    <property type="match status" value="1"/>
</dbReference>
<dbReference type="EC" id="3.2.1.14" evidence="2"/>
<dbReference type="RefSeq" id="WP_142002820.1">
    <property type="nucleotide sequence ID" value="NZ_VFML01000002.1"/>
</dbReference>
<dbReference type="PANTHER" id="PTHR45708:SF49">
    <property type="entry name" value="ENDOCHITINASE"/>
    <property type="match status" value="1"/>
</dbReference>
<dbReference type="AlphaFoldDB" id="A0A542CSI4"/>
<feature type="chain" id="PRO_5022063384" description="chitinase" evidence="8">
    <location>
        <begin position="31"/>
        <end position="559"/>
    </location>
</feature>
<keyword evidence="8" id="KW-0732">Signal</keyword>
<evidence type="ECO:0000256" key="3">
    <source>
        <dbReference type="ARBA" id="ARBA00022801"/>
    </source>
</evidence>
<comment type="similarity">
    <text evidence="1">Belongs to the glycosyl hydrolase 18 family. Chitinase class II subfamily.</text>
</comment>
<evidence type="ECO:0000256" key="4">
    <source>
        <dbReference type="ARBA" id="ARBA00023295"/>
    </source>
</evidence>
<dbReference type="GO" id="GO:0008843">
    <property type="term" value="F:endochitinase activity"/>
    <property type="evidence" value="ECO:0007669"/>
    <property type="project" value="UniProtKB-EC"/>
</dbReference>
<evidence type="ECO:0000256" key="8">
    <source>
        <dbReference type="SAM" id="SignalP"/>
    </source>
</evidence>
<dbReference type="InterPro" id="IPR008979">
    <property type="entry name" value="Galactose-bd-like_sf"/>
</dbReference>
<dbReference type="PROSITE" id="PS50853">
    <property type="entry name" value="FN3"/>
    <property type="match status" value="1"/>
</dbReference>
<dbReference type="InterPro" id="IPR003961">
    <property type="entry name" value="FN3_dom"/>
</dbReference>
<dbReference type="InterPro" id="IPR036116">
    <property type="entry name" value="FN3_sf"/>
</dbReference>
<dbReference type="Gene3D" id="3.20.20.80">
    <property type="entry name" value="Glycosidases"/>
    <property type="match status" value="1"/>
</dbReference>
<dbReference type="InterPro" id="IPR011583">
    <property type="entry name" value="Chitinase_II/V-like_cat"/>
</dbReference>
<feature type="region of interest" description="Disordered" evidence="7">
    <location>
        <begin position="158"/>
        <end position="186"/>
    </location>
</feature>
<feature type="compositionally biased region" description="Low complexity" evidence="7">
    <location>
        <begin position="177"/>
        <end position="186"/>
    </location>
</feature>
<dbReference type="SMART" id="SM00636">
    <property type="entry name" value="Glyco_18"/>
    <property type="match status" value="1"/>
</dbReference>
<dbReference type="Pfam" id="PF02018">
    <property type="entry name" value="CBM_4_9"/>
    <property type="match status" value="1"/>
</dbReference>
<keyword evidence="5" id="KW-0624">Polysaccharide degradation</keyword>
<evidence type="ECO:0000256" key="2">
    <source>
        <dbReference type="ARBA" id="ARBA00012729"/>
    </source>
</evidence>
<dbReference type="Pfam" id="PF00704">
    <property type="entry name" value="Glyco_hydro_18"/>
    <property type="match status" value="1"/>
</dbReference>
<proteinExistence type="inferred from homology"/>
<dbReference type="EMBL" id="VFML01000002">
    <property type="protein sequence ID" value="TQI93750.1"/>
    <property type="molecule type" value="Genomic_DNA"/>
</dbReference>
<feature type="domain" description="Fibronectin type-III" evidence="9">
    <location>
        <begin position="174"/>
        <end position="256"/>
    </location>
</feature>
<dbReference type="GO" id="GO:0000272">
    <property type="term" value="P:polysaccharide catabolic process"/>
    <property type="evidence" value="ECO:0007669"/>
    <property type="project" value="UniProtKB-KW"/>
</dbReference>
<dbReference type="CDD" id="cd02871">
    <property type="entry name" value="GH18_chitinase_D-like"/>
    <property type="match status" value="1"/>
</dbReference>
<dbReference type="SUPFAM" id="SSF51445">
    <property type="entry name" value="(Trans)glycosidases"/>
    <property type="match status" value="1"/>
</dbReference>
<feature type="domain" description="GH18" evidence="10">
    <location>
        <begin position="267"/>
        <end position="558"/>
    </location>
</feature>
<comment type="caution">
    <text evidence="11">The sequence shown here is derived from an EMBL/GenBank/DDBJ whole genome shotgun (WGS) entry which is preliminary data.</text>
</comment>
<dbReference type="InterPro" id="IPR003305">
    <property type="entry name" value="CenC_carb-bd"/>
</dbReference>
<dbReference type="InterPro" id="IPR001579">
    <property type="entry name" value="Glyco_hydro_18_chit_AS"/>
</dbReference>
<keyword evidence="12" id="KW-1185">Reference proteome</keyword>
<evidence type="ECO:0000256" key="1">
    <source>
        <dbReference type="ARBA" id="ARBA00009121"/>
    </source>
</evidence>
<dbReference type="GO" id="GO:0008061">
    <property type="term" value="F:chitin binding"/>
    <property type="evidence" value="ECO:0007669"/>
    <property type="project" value="InterPro"/>
</dbReference>
<dbReference type="SMART" id="SM00060">
    <property type="entry name" value="FN3"/>
    <property type="match status" value="1"/>
</dbReference>